<dbReference type="AlphaFoldDB" id="A0A370NHP1"/>
<evidence type="ECO:0000313" key="2">
    <source>
        <dbReference type="Proteomes" id="UP000255165"/>
    </source>
</evidence>
<comment type="caution">
    <text evidence="1">The sequence shown here is derived from an EMBL/GenBank/DDBJ whole genome shotgun (WGS) entry which is preliminary data.</text>
</comment>
<accession>A0A370NHP1</accession>
<dbReference type="Proteomes" id="UP000255165">
    <property type="component" value="Unassembled WGS sequence"/>
</dbReference>
<name>A0A370NHP1_9BURK</name>
<evidence type="ECO:0000313" key="1">
    <source>
        <dbReference type="EMBL" id="RDK05094.1"/>
    </source>
</evidence>
<protein>
    <submittedName>
        <fullName evidence="1">Uncharacterized protein</fullName>
    </submittedName>
</protein>
<dbReference type="RefSeq" id="WP_115216402.1">
    <property type="nucleotide sequence ID" value="NZ_QKWJ01000115.1"/>
</dbReference>
<dbReference type="EMBL" id="QKWJ01000115">
    <property type="protein sequence ID" value="RDK05094.1"/>
    <property type="molecule type" value="Genomic_DNA"/>
</dbReference>
<proteinExistence type="predicted"/>
<keyword evidence="2" id="KW-1185">Reference proteome</keyword>
<organism evidence="1 2">
    <name type="scientific">Cupriavidus lacunae</name>
    <dbReference type="NCBI Taxonomy" id="2666307"/>
    <lineage>
        <taxon>Bacteria</taxon>
        <taxon>Pseudomonadati</taxon>
        <taxon>Pseudomonadota</taxon>
        <taxon>Betaproteobacteria</taxon>
        <taxon>Burkholderiales</taxon>
        <taxon>Burkholderiaceae</taxon>
        <taxon>Cupriavidus</taxon>
    </lineage>
</organism>
<gene>
    <name evidence="1" type="ORF">DN412_38870</name>
</gene>
<sequence>MRQVEHPTCRPRGASAIALMTLWLCQIAGANAGTLLLRCEISQGGRNPRIFEFRQTADPYSVKSVDIDGHFRFKAAMVRATDVAYIKLYTYYQDSDQVILLHEAKYVPPAVPSQSDSRGSFTGVNYLYSPVLGRELKYSCMLTRAA</sequence>
<reference evidence="2" key="1">
    <citation type="submission" date="2018-06" db="EMBL/GenBank/DDBJ databases">
        <authorList>
            <person name="Feng T."/>
            <person name="Jeon C.O."/>
        </authorList>
    </citation>
    <scope>NUCLEOTIDE SEQUENCE [LARGE SCALE GENOMIC DNA]</scope>
    <source>
        <strain evidence="2">S23</strain>
    </source>
</reference>